<dbReference type="VEuPathDB" id="TriTrypDB:TcIL3000_10_11260"/>
<sequence length="338" mass="38583">MWMRASLTLLQRLPHTRSAPLHQAELISHRRRLRRGSLLVELDCAHANCSVETQRNDIDRRMGSSTCASLESGAIYSGSELEADNRYLVPTPHAKRLKKAVVSVRHSLNFAPKNLCGTADEPSQDPATDAHCGATNESHQPSSLQMLNSQQTALRNMFNDAERHCIRMRKDLKWLKKENRDFTRSHGRPPTYKEVPPHVDVALAPVAALKLTKCLSPHSCSRQLVEHSLLLHQDVVRNKLVQSNQKTLFRCLRCFHVYTARPRTLLRGGAGQSWLEFEEEVERKERLKQLSRSPQLRKKKYSIGRRCAAAADDPQCCPMCESPRAQWAMEYVHYRTHA</sequence>
<organism evidence="2">
    <name type="scientific">Trypanosoma congolense (strain IL3000)</name>
    <dbReference type="NCBI Taxonomy" id="1068625"/>
    <lineage>
        <taxon>Eukaryota</taxon>
        <taxon>Discoba</taxon>
        <taxon>Euglenozoa</taxon>
        <taxon>Kinetoplastea</taxon>
        <taxon>Metakinetoplastina</taxon>
        <taxon>Trypanosomatida</taxon>
        <taxon>Trypanosomatidae</taxon>
        <taxon>Trypanosoma</taxon>
        <taxon>Nannomonas</taxon>
    </lineage>
</organism>
<accession>G0UY80</accession>
<name>G0UY80_TRYCI</name>
<dbReference type="AlphaFoldDB" id="G0UY80"/>
<gene>
    <name evidence="2" type="ORF">TCIL3000_10_11260</name>
</gene>
<evidence type="ECO:0000256" key="1">
    <source>
        <dbReference type="SAM" id="MobiDB-lite"/>
    </source>
</evidence>
<reference evidence="2" key="1">
    <citation type="journal article" date="2012" name="Proc. Natl. Acad. Sci. U.S.A.">
        <title>Antigenic diversity is generated by distinct evolutionary mechanisms in African trypanosome species.</title>
        <authorList>
            <person name="Jackson A.P."/>
            <person name="Berry A."/>
            <person name="Aslett M."/>
            <person name="Allison H.C."/>
            <person name="Burton P."/>
            <person name="Vavrova-Anderson J."/>
            <person name="Brown R."/>
            <person name="Browne H."/>
            <person name="Corton N."/>
            <person name="Hauser H."/>
            <person name="Gamble J."/>
            <person name="Gilderthorp R."/>
            <person name="Marcello L."/>
            <person name="McQuillan J."/>
            <person name="Otto T.D."/>
            <person name="Quail M.A."/>
            <person name="Sanders M.J."/>
            <person name="van Tonder A."/>
            <person name="Ginger M.L."/>
            <person name="Field M.C."/>
            <person name="Barry J.D."/>
            <person name="Hertz-Fowler C."/>
            <person name="Berriman M."/>
        </authorList>
    </citation>
    <scope>NUCLEOTIDE SEQUENCE</scope>
    <source>
        <strain evidence="2">IL3000</strain>
    </source>
</reference>
<proteinExistence type="predicted"/>
<evidence type="ECO:0000313" key="2">
    <source>
        <dbReference type="EMBL" id="CCC94347.1"/>
    </source>
</evidence>
<dbReference type="EMBL" id="HE575323">
    <property type="protein sequence ID" value="CCC94347.1"/>
    <property type="molecule type" value="Genomic_DNA"/>
</dbReference>
<feature type="region of interest" description="Disordered" evidence="1">
    <location>
        <begin position="117"/>
        <end position="142"/>
    </location>
</feature>
<dbReference type="CDD" id="cd23261">
    <property type="entry name" value="mt-LAF29-like"/>
    <property type="match status" value="1"/>
</dbReference>
<protein>
    <submittedName>
        <fullName evidence="2">Uncharacterized protein</fullName>
    </submittedName>
</protein>